<dbReference type="SUPFAM" id="SSF48403">
    <property type="entry name" value="Ankyrin repeat"/>
    <property type="match status" value="1"/>
</dbReference>
<dbReference type="EMBL" id="QPFP01000055">
    <property type="protein sequence ID" value="TEB25628.1"/>
    <property type="molecule type" value="Genomic_DNA"/>
</dbReference>
<keyword evidence="5" id="KW-1185">Reference proteome</keyword>
<dbReference type="SUPFAM" id="SSF52540">
    <property type="entry name" value="P-loop containing nucleoside triphosphate hydrolases"/>
    <property type="match status" value="1"/>
</dbReference>
<name>A0A4Y7SVH7_COPMI</name>
<dbReference type="Pfam" id="PF24883">
    <property type="entry name" value="NPHP3_N"/>
    <property type="match status" value="1"/>
</dbReference>
<dbReference type="Gene3D" id="1.25.40.20">
    <property type="entry name" value="Ankyrin repeat-containing domain"/>
    <property type="match status" value="1"/>
</dbReference>
<evidence type="ECO:0000313" key="5">
    <source>
        <dbReference type="Proteomes" id="UP000298030"/>
    </source>
</evidence>
<evidence type="ECO:0000256" key="2">
    <source>
        <dbReference type="PROSITE-ProRule" id="PRU00023"/>
    </source>
</evidence>
<dbReference type="InterPro" id="IPR056884">
    <property type="entry name" value="NPHP3-like_N"/>
</dbReference>
<dbReference type="PROSITE" id="PS50088">
    <property type="entry name" value="ANK_REPEAT"/>
    <property type="match status" value="2"/>
</dbReference>
<evidence type="ECO:0000313" key="4">
    <source>
        <dbReference type="EMBL" id="TEB25628.1"/>
    </source>
</evidence>
<keyword evidence="2" id="KW-0040">ANK repeat</keyword>
<sequence length="686" mass="75991">MAEWTLEQGVSRMDVAVGDGTEIFSNAVGWRVDQMNSIVQTMEKQGLSAVLKPIPDASHMRNHRRSPPHSRCFPGTRQEVMKRIHIWMDTSLLWSTPAIFWIYGYAGCGKSAIAQAICEYYAGNGRLAASFFFFRSAGPRSRAARFATTLASQVAAAIPATAPFIEAAIKANPALLTSGTSLSSQFEYLIYRPIDSIKWDRLAAALRHGPFLIALDGLDECEDHDEISEFIEFTIQFFDERPRIPIRFLVTSRVESHIHQRLHMSKQVKLLDLVNHTSDQDISAALDAAIAKEKTKRLLKCDPSWPSPRDKGMLVKHIGGSYIFMTTIIKLLFDPQSNDGLTPVDRLPLVLGTSPDFDGLYKTILALSAQLPHFRSVLSTIALAGEPLSISQIADLLELKTRNVVNVLTNLHAVVQVPGDDRTPVTLWHTSLRDFLCCEKRSGPFYAAPIYHLRLLCGPPSLALDDDLWARYSILFSKEHLMGAVGSTDPIASICDGNLRESATAKLDKTILSGQTMLEGACHAEERPLVLALINVAVNVRTEFEGGRTTLEWACRSQEWKLVRALVNAGVSLNMNAQFQVNKYKLDNIRVALHAACYYGAKEMVYFLLEKGADPNISVGAWANYTFPLAWAAAEGDVDLVNRLLACDADPNLKGKFKKILLNGIEIEGGVAHRWIPWIGASCLCR</sequence>
<dbReference type="OrthoDB" id="194358at2759"/>
<dbReference type="STRING" id="71717.A0A4Y7SVH7"/>
<keyword evidence="1" id="KW-0677">Repeat</keyword>
<feature type="repeat" description="ANK" evidence="2">
    <location>
        <begin position="546"/>
        <end position="578"/>
    </location>
</feature>
<gene>
    <name evidence="4" type="ORF">FA13DRAFT_1149942</name>
</gene>
<dbReference type="InterPro" id="IPR002110">
    <property type="entry name" value="Ankyrin_rpt"/>
</dbReference>
<organism evidence="4 5">
    <name type="scientific">Coprinellus micaceus</name>
    <name type="common">Glistening ink-cap mushroom</name>
    <name type="synonym">Coprinus micaceus</name>
    <dbReference type="NCBI Taxonomy" id="71717"/>
    <lineage>
        <taxon>Eukaryota</taxon>
        <taxon>Fungi</taxon>
        <taxon>Dikarya</taxon>
        <taxon>Basidiomycota</taxon>
        <taxon>Agaricomycotina</taxon>
        <taxon>Agaricomycetes</taxon>
        <taxon>Agaricomycetidae</taxon>
        <taxon>Agaricales</taxon>
        <taxon>Agaricineae</taxon>
        <taxon>Psathyrellaceae</taxon>
        <taxon>Coprinellus</taxon>
    </lineage>
</organism>
<evidence type="ECO:0000259" key="3">
    <source>
        <dbReference type="Pfam" id="PF24883"/>
    </source>
</evidence>
<dbReference type="Gene3D" id="3.40.50.300">
    <property type="entry name" value="P-loop containing nucleotide triphosphate hydrolases"/>
    <property type="match status" value="1"/>
</dbReference>
<accession>A0A4Y7SVH7</accession>
<protein>
    <recommendedName>
        <fullName evidence="3">Nephrocystin 3-like N-terminal domain-containing protein</fullName>
    </recommendedName>
</protein>
<reference evidence="4 5" key="1">
    <citation type="journal article" date="2019" name="Nat. Ecol. Evol.">
        <title>Megaphylogeny resolves global patterns of mushroom evolution.</title>
        <authorList>
            <person name="Varga T."/>
            <person name="Krizsan K."/>
            <person name="Foldi C."/>
            <person name="Dima B."/>
            <person name="Sanchez-Garcia M."/>
            <person name="Sanchez-Ramirez S."/>
            <person name="Szollosi G.J."/>
            <person name="Szarkandi J.G."/>
            <person name="Papp V."/>
            <person name="Albert L."/>
            <person name="Andreopoulos W."/>
            <person name="Angelini C."/>
            <person name="Antonin V."/>
            <person name="Barry K.W."/>
            <person name="Bougher N.L."/>
            <person name="Buchanan P."/>
            <person name="Buyck B."/>
            <person name="Bense V."/>
            <person name="Catcheside P."/>
            <person name="Chovatia M."/>
            <person name="Cooper J."/>
            <person name="Damon W."/>
            <person name="Desjardin D."/>
            <person name="Finy P."/>
            <person name="Geml J."/>
            <person name="Haridas S."/>
            <person name="Hughes K."/>
            <person name="Justo A."/>
            <person name="Karasinski D."/>
            <person name="Kautmanova I."/>
            <person name="Kiss B."/>
            <person name="Kocsube S."/>
            <person name="Kotiranta H."/>
            <person name="LaButti K.M."/>
            <person name="Lechner B.E."/>
            <person name="Liimatainen K."/>
            <person name="Lipzen A."/>
            <person name="Lukacs Z."/>
            <person name="Mihaltcheva S."/>
            <person name="Morgado L.N."/>
            <person name="Niskanen T."/>
            <person name="Noordeloos M.E."/>
            <person name="Ohm R.A."/>
            <person name="Ortiz-Santana B."/>
            <person name="Ovrebo C."/>
            <person name="Racz N."/>
            <person name="Riley R."/>
            <person name="Savchenko A."/>
            <person name="Shiryaev A."/>
            <person name="Soop K."/>
            <person name="Spirin V."/>
            <person name="Szebenyi C."/>
            <person name="Tomsovsky M."/>
            <person name="Tulloss R.E."/>
            <person name="Uehling J."/>
            <person name="Grigoriev I.V."/>
            <person name="Vagvolgyi C."/>
            <person name="Papp T."/>
            <person name="Martin F.M."/>
            <person name="Miettinen O."/>
            <person name="Hibbett D.S."/>
            <person name="Nagy L.G."/>
        </authorList>
    </citation>
    <scope>NUCLEOTIDE SEQUENCE [LARGE SCALE GENOMIC DNA]</scope>
    <source>
        <strain evidence="4 5">FP101781</strain>
    </source>
</reference>
<comment type="caution">
    <text evidence="4">The sequence shown here is derived from an EMBL/GenBank/DDBJ whole genome shotgun (WGS) entry which is preliminary data.</text>
</comment>
<dbReference type="Pfam" id="PF12796">
    <property type="entry name" value="Ank_2"/>
    <property type="match status" value="1"/>
</dbReference>
<feature type="repeat" description="ANK" evidence="2">
    <location>
        <begin position="588"/>
        <end position="620"/>
    </location>
</feature>
<feature type="domain" description="Nephrocystin 3-like N-terminal" evidence="3">
    <location>
        <begin position="86"/>
        <end position="253"/>
    </location>
</feature>
<evidence type="ECO:0000256" key="1">
    <source>
        <dbReference type="ARBA" id="ARBA00022737"/>
    </source>
</evidence>
<proteinExistence type="predicted"/>
<dbReference type="PROSITE" id="PS50297">
    <property type="entry name" value="ANK_REP_REGION"/>
    <property type="match status" value="1"/>
</dbReference>
<dbReference type="PANTHER" id="PTHR10039">
    <property type="entry name" value="AMELOGENIN"/>
    <property type="match status" value="1"/>
</dbReference>
<dbReference type="Proteomes" id="UP000298030">
    <property type="component" value="Unassembled WGS sequence"/>
</dbReference>
<dbReference type="InterPro" id="IPR027417">
    <property type="entry name" value="P-loop_NTPase"/>
</dbReference>
<dbReference type="AlphaFoldDB" id="A0A4Y7SVH7"/>
<dbReference type="PANTHER" id="PTHR10039:SF14">
    <property type="entry name" value="NACHT DOMAIN-CONTAINING PROTEIN"/>
    <property type="match status" value="1"/>
</dbReference>
<dbReference type="SMART" id="SM00248">
    <property type="entry name" value="ANK"/>
    <property type="match status" value="3"/>
</dbReference>
<dbReference type="InterPro" id="IPR036770">
    <property type="entry name" value="Ankyrin_rpt-contain_sf"/>
</dbReference>